<dbReference type="Proteomes" id="UP001163846">
    <property type="component" value="Unassembled WGS sequence"/>
</dbReference>
<dbReference type="AlphaFoldDB" id="A0AA38NYM0"/>
<evidence type="ECO:0000313" key="2">
    <source>
        <dbReference type="Proteomes" id="UP001163846"/>
    </source>
</evidence>
<dbReference type="EMBL" id="MU806819">
    <property type="protein sequence ID" value="KAJ3832911.1"/>
    <property type="molecule type" value="Genomic_DNA"/>
</dbReference>
<proteinExistence type="predicted"/>
<name>A0AA38NYM0_9AGAR</name>
<keyword evidence="2" id="KW-1185">Reference proteome</keyword>
<reference evidence="1" key="1">
    <citation type="submission" date="2022-08" db="EMBL/GenBank/DDBJ databases">
        <authorList>
            <consortium name="DOE Joint Genome Institute"/>
            <person name="Min B."/>
            <person name="Riley R."/>
            <person name="Sierra-Patev S."/>
            <person name="Naranjo-Ortiz M."/>
            <person name="Looney B."/>
            <person name="Konkel Z."/>
            <person name="Slot J.C."/>
            <person name="Sakamoto Y."/>
            <person name="Steenwyk J.L."/>
            <person name="Rokas A."/>
            <person name="Carro J."/>
            <person name="Camarero S."/>
            <person name="Ferreira P."/>
            <person name="Molpeceres G."/>
            <person name="Ruiz-Duenas F.J."/>
            <person name="Serrano A."/>
            <person name="Henrissat B."/>
            <person name="Drula E."/>
            <person name="Hughes K.W."/>
            <person name="Mata J.L."/>
            <person name="Ishikawa N.K."/>
            <person name="Vargas-Isla R."/>
            <person name="Ushijima S."/>
            <person name="Smith C.A."/>
            <person name="Ahrendt S."/>
            <person name="Andreopoulos W."/>
            <person name="He G."/>
            <person name="Labutti K."/>
            <person name="Lipzen A."/>
            <person name="Ng V."/>
            <person name="Sandor L."/>
            <person name="Barry K."/>
            <person name="Martinez A.T."/>
            <person name="Xiao Y."/>
            <person name="Gibbons J.G."/>
            <person name="Terashima K."/>
            <person name="Hibbett D.S."/>
            <person name="Grigoriev I.V."/>
        </authorList>
    </citation>
    <scope>NUCLEOTIDE SEQUENCE</scope>
    <source>
        <strain evidence="1">TFB9207</strain>
    </source>
</reference>
<protein>
    <recommendedName>
        <fullName evidence="3">Homeodomain-like protein</fullName>
    </recommendedName>
</protein>
<sequence>MRLDIQTLHNRRIEESHHGHPDVLTWRHSGSAGHPRADIDPDFLRWAYTHHSVTGIADFLGLSRRTVQRSLVEYASISRPGDVPFEDQVPHHVEGPSNLPPEIENAATLIESSSSSTRRSNMSSETLDSFVRLLRSHYPRAGIQML</sequence>
<organism evidence="1 2">
    <name type="scientific">Lentinula raphanica</name>
    <dbReference type="NCBI Taxonomy" id="153919"/>
    <lineage>
        <taxon>Eukaryota</taxon>
        <taxon>Fungi</taxon>
        <taxon>Dikarya</taxon>
        <taxon>Basidiomycota</taxon>
        <taxon>Agaricomycotina</taxon>
        <taxon>Agaricomycetes</taxon>
        <taxon>Agaricomycetidae</taxon>
        <taxon>Agaricales</taxon>
        <taxon>Marasmiineae</taxon>
        <taxon>Omphalotaceae</taxon>
        <taxon>Lentinula</taxon>
    </lineage>
</organism>
<comment type="caution">
    <text evidence="1">The sequence shown here is derived from an EMBL/GenBank/DDBJ whole genome shotgun (WGS) entry which is preliminary data.</text>
</comment>
<gene>
    <name evidence="1" type="ORF">F5878DRAFT_433622</name>
</gene>
<accession>A0AA38NYM0</accession>
<evidence type="ECO:0008006" key="3">
    <source>
        <dbReference type="Google" id="ProtNLM"/>
    </source>
</evidence>
<evidence type="ECO:0000313" key="1">
    <source>
        <dbReference type="EMBL" id="KAJ3832911.1"/>
    </source>
</evidence>